<organism evidence="1 2">
    <name type="scientific">Carnobacterium viridans</name>
    <dbReference type="NCBI Taxonomy" id="174587"/>
    <lineage>
        <taxon>Bacteria</taxon>
        <taxon>Bacillati</taxon>
        <taxon>Bacillota</taxon>
        <taxon>Bacilli</taxon>
        <taxon>Lactobacillales</taxon>
        <taxon>Carnobacteriaceae</taxon>
        <taxon>Carnobacterium</taxon>
    </lineage>
</organism>
<dbReference type="InterPro" id="IPR011322">
    <property type="entry name" value="N-reg_PII-like_a/b"/>
</dbReference>
<dbReference type="SUPFAM" id="SSF54913">
    <property type="entry name" value="GlnB-like"/>
    <property type="match status" value="2"/>
</dbReference>
<protein>
    <submittedName>
        <fullName evidence="1">Nitrogen regulatory protein PII</fullName>
    </submittedName>
</protein>
<dbReference type="Pfam" id="PF00543">
    <property type="entry name" value="P-II"/>
    <property type="match status" value="1"/>
</dbReference>
<gene>
    <name evidence="1" type="ORF">SAMN04487752_0986</name>
</gene>
<dbReference type="Gene3D" id="3.30.70.120">
    <property type="match status" value="2"/>
</dbReference>
<dbReference type="GO" id="GO:0006808">
    <property type="term" value="P:regulation of nitrogen utilization"/>
    <property type="evidence" value="ECO:0007669"/>
    <property type="project" value="InterPro"/>
</dbReference>
<sequence>MSNTIIEGMDYDLLFLVVNSGTGSKALQIAKKNGVSGGTVFRGLGTASNSALKFFGLEDVKKEVLIMAARKETAETALDALTEKLQLKKRNRGIAFTIPIANLLGNRNCIYNTDAHGRKVEDIMHQAIFTIVDRGQAEEVIDAAVAAGSQGGTVINARGSGSHETSRLFSMDIEPEKEVVMILTEQHTTDAVVASISNALKIEQPGNGVLFTMDVTNTRGLF</sequence>
<evidence type="ECO:0000313" key="1">
    <source>
        <dbReference type="EMBL" id="SDQ15257.1"/>
    </source>
</evidence>
<name>A0A1H0YJ99_9LACT</name>
<dbReference type="EMBL" id="FNJW01000008">
    <property type="protein sequence ID" value="SDQ15257.1"/>
    <property type="molecule type" value="Genomic_DNA"/>
</dbReference>
<reference evidence="2" key="1">
    <citation type="submission" date="2016-10" db="EMBL/GenBank/DDBJ databases">
        <authorList>
            <person name="Varghese N."/>
            <person name="Submissions S."/>
        </authorList>
    </citation>
    <scope>NUCLEOTIDE SEQUENCE [LARGE SCALE GENOMIC DNA]</scope>
    <source>
        <strain evidence="2">MPL-11</strain>
    </source>
</reference>
<dbReference type="InterPro" id="IPR002187">
    <property type="entry name" value="N-reg_PII"/>
</dbReference>
<keyword evidence="2" id="KW-1185">Reference proteome</keyword>
<proteinExistence type="predicted"/>
<dbReference type="RefSeq" id="WP_035023629.1">
    <property type="nucleotide sequence ID" value="NZ_CP084916.1"/>
</dbReference>
<evidence type="ECO:0000313" key="2">
    <source>
        <dbReference type="Proteomes" id="UP000199481"/>
    </source>
</evidence>
<accession>A0A1H0YJ99</accession>
<dbReference type="InterPro" id="IPR015867">
    <property type="entry name" value="N-reg_PII/ATP_PRibTrfase_C"/>
</dbReference>
<dbReference type="Proteomes" id="UP000199481">
    <property type="component" value="Unassembled WGS sequence"/>
</dbReference>
<dbReference type="GO" id="GO:0030234">
    <property type="term" value="F:enzyme regulator activity"/>
    <property type="evidence" value="ECO:0007669"/>
    <property type="project" value="InterPro"/>
</dbReference>
<dbReference type="PROSITE" id="PS51343">
    <property type="entry name" value="PII_GLNB_DOM"/>
    <property type="match status" value="1"/>
</dbReference>
<dbReference type="SMART" id="SM00938">
    <property type="entry name" value="P-II"/>
    <property type="match status" value="1"/>
</dbReference>
<dbReference type="OrthoDB" id="9803021at2"/>
<dbReference type="AlphaFoldDB" id="A0A1H0YJ99"/>